<keyword evidence="1" id="KW-0812">Transmembrane</keyword>
<reference evidence="2 3" key="1">
    <citation type="submission" date="2020-03" db="EMBL/GenBank/DDBJ databases">
        <title>Genomic Encyclopedia of Type Strains, Phase IV (KMG-IV): sequencing the most valuable type-strain genomes for metagenomic binning, comparative biology and taxonomic classification.</title>
        <authorList>
            <person name="Goeker M."/>
        </authorList>
    </citation>
    <scope>NUCLEOTIDE SEQUENCE [LARGE SCALE GENOMIC DNA]</scope>
    <source>
        <strain evidence="2 3">DSM 101599</strain>
    </source>
</reference>
<keyword evidence="1" id="KW-1133">Transmembrane helix</keyword>
<gene>
    <name evidence="2" type="ORF">FHR24_000660</name>
</gene>
<feature type="transmembrane region" description="Helical" evidence="1">
    <location>
        <begin position="6"/>
        <end position="29"/>
    </location>
</feature>
<evidence type="ECO:0000313" key="2">
    <source>
        <dbReference type="EMBL" id="NIJ44221.1"/>
    </source>
</evidence>
<evidence type="ECO:0000256" key="1">
    <source>
        <dbReference type="SAM" id="Phobius"/>
    </source>
</evidence>
<organism evidence="2 3">
    <name type="scientific">Wenyingzhuangia heitensis</name>
    <dbReference type="NCBI Taxonomy" id="1487859"/>
    <lineage>
        <taxon>Bacteria</taxon>
        <taxon>Pseudomonadati</taxon>
        <taxon>Bacteroidota</taxon>
        <taxon>Flavobacteriia</taxon>
        <taxon>Flavobacteriales</taxon>
        <taxon>Flavobacteriaceae</taxon>
        <taxon>Wenyingzhuangia</taxon>
    </lineage>
</organism>
<keyword evidence="1" id="KW-0472">Membrane</keyword>
<comment type="caution">
    <text evidence="2">The sequence shown here is derived from an EMBL/GenBank/DDBJ whole genome shotgun (WGS) entry which is preliminary data.</text>
</comment>
<sequence>MKKDTIYLSYENICATIFTIAIVLFIFLIKNEEIYSLRKKDIVNKFDNKSLKKSNKDYNIVFKTK</sequence>
<proteinExistence type="predicted"/>
<evidence type="ECO:0000313" key="3">
    <source>
        <dbReference type="Proteomes" id="UP000745859"/>
    </source>
</evidence>
<name>A0ABX0UAN8_9FLAO</name>
<accession>A0ABX0UAN8</accession>
<dbReference type="EMBL" id="JAASQL010000001">
    <property type="protein sequence ID" value="NIJ44221.1"/>
    <property type="molecule type" value="Genomic_DNA"/>
</dbReference>
<dbReference type="Proteomes" id="UP000745859">
    <property type="component" value="Unassembled WGS sequence"/>
</dbReference>
<protein>
    <submittedName>
        <fullName evidence="2">Uncharacterized protein</fullName>
    </submittedName>
</protein>
<keyword evidence="3" id="KW-1185">Reference proteome</keyword>